<feature type="domain" description="AB hydrolase-1" evidence="1">
    <location>
        <begin position="51"/>
        <end position="162"/>
    </location>
</feature>
<protein>
    <recommendedName>
        <fullName evidence="1">AB hydrolase-1 domain-containing protein</fullName>
    </recommendedName>
</protein>
<dbReference type="PANTHER" id="PTHR43798">
    <property type="entry name" value="MONOACYLGLYCEROL LIPASE"/>
    <property type="match status" value="1"/>
</dbReference>
<proteinExistence type="predicted"/>
<name>A0A920CWB3_9BACL</name>
<accession>A0A920CWB3</accession>
<dbReference type="GO" id="GO:0016020">
    <property type="term" value="C:membrane"/>
    <property type="evidence" value="ECO:0007669"/>
    <property type="project" value="TreeGrafter"/>
</dbReference>
<reference evidence="2" key="1">
    <citation type="submission" date="2021-03" db="EMBL/GenBank/DDBJ databases">
        <title>Antimicrobial resistance genes in bacteria isolated from Japanese honey, and their potential for conferring macrolide and lincosamide resistance in the American foulbrood pathogen Paenibacillus larvae.</title>
        <authorList>
            <person name="Okamoto M."/>
            <person name="Kumagai M."/>
            <person name="Kanamori H."/>
            <person name="Takamatsu D."/>
        </authorList>
    </citation>
    <scope>NUCLEOTIDE SEQUENCE</scope>
    <source>
        <strain evidence="2">J40TS1</strain>
    </source>
</reference>
<gene>
    <name evidence="2" type="ORF">J40TS1_06770</name>
</gene>
<dbReference type="SUPFAM" id="SSF53474">
    <property type="entry name" value="alpha/beta-Hydrolases"/>
    <property type="match status" value="1"/>
</dbReference>
<dbReference type="InterPro" id="IPR029058">
    <property type="entry name" value="AB_hydrolase_fold"/>
</dbReference>
<organism evidence="2 3">
    <name type="scientific">Paenibacillus montaniterrae</name>
    <dbReference type="NCBI Taxonomy" id="429341"/>
    <lineage>
        <taxon>Bacteria</taxon>
        <taxon>Bacillati</taxon>
        <taxon>Bacillota</taxon>
        <taxon>Bacilli</taxon>
        <taxon>Bacillales</taxon>
        <taxon>Paenibacillaceae</taxon>
        <taxon>Paenibacillus</taxon>
    </lineage>
</organism>
<keyword evidence="3" id="KW-1185">Reference proteome</keyword>
<evidence type="ECO:0000259" key="1">
    <source>
        <dbReference type="Pfam" id="PF00561"/>
    </source>
</evidence>
<comment type="caution">
    <text evidence="2">The sequence shown here is derived from an EMBL/GenBank/DDBJ whole genome shotgun (WGS) entry which is preliminary data.</text>
</comment>
<dbReference type="InterPro" id="IPR050266">
    <property type="entry name" value="AB_hydrolase_sf"/>
</dbReference>
<dbReference type="Pfam" id="PF00561">
    <property type="entry name" value="Abhydrolase_1"/>
    <property type="match status" value="1"/>
</dbReference>
<dbReference type="InterPro" id="IPR000073">
    <property type="entry name" value="AB_hydrolase_1"/>
</dbReference>
<dbReference type="Proteomes" id="UP000683139">
    <property type="component" value="Unassembled WGS sequence"/>
</dbReference>
<evidence type="ECO:0000313" key="3">
    <source>
        <dbReference type="Proteomes" id="UP000683139"/>
    </source>
</evidence>
<dbReference type="RefSeq" id="WP_213513198.1">
    <property type="nucleotide sequence ID" value="NZ_BOSE01000001.1"/>
</dbReference>
<sequence>MKRYRTKQAERNILSSYDRLLDEWGVEVAQLNVPTQYGSTHINVFGSSEAPPVLLFHGVADDSALMWLYNAAGLAPHFRIYAVDTLGGPGKSLPGEGYNKSFDIAVWIDELLDGLGLNQVYMAGVSHGGYLVQYYTLMRNERVIKAVALASSVPAEQSGNTMSMMLKIFMPEALIPTKRNIQKLLLKLTGENSAAFTGNPLIVEHFTYLLRGYNNMCMRHHKIVKFSDEQIDIIRPKLLYLLGEQDPFAIMGGQALLRQYGMSARYFPNAGHGINHEIADAINDELIAYFSEK</sequence>
<dbReference type="Gene3D" id="3.40.50.1820">
    <property type="entry name" value="alpha/beta hydrolase"/>
    <property type="match status" value="1"/>
</dbReference>
<dbReference type="EMBL" id="BOSE01000001">
    <property type="protein sequence ID" value="GIP15035.1"/>
    <property type="molecule type" value="Genomic_DNA"/>
</dbReference>
<dbReference type="AlphaFoldDB" id="A0A920CWB3"/>
<dbReference type="PANTHER" id="PTHR43798:SF33">
    <property type="entry name" value="HYDROLASE, PUTATIVE (AFU_ORTHOLOGUE AFUA_2G14860)-RELATED"/>
    <property type="match status" value="1"/>
</dbReference>
<evidence type="ECO:0000313" key="2">
    <source>
        <dbReference type="EMBL" id="GIP15035.1"/>
    </source>
</evidence>